<accession>A0ABT9ZSI2</accession>
<evidence type="ECO:0000313" key="2">
    <source>
        <dbReference type="Proteomes" id="UP001230005"/>
    </source>
</evidence>
<protein>
    <submittedName>
        <fullName evidence="1">Uncharacterized protein</fullName>
    </submittedName>
</protein>
<name>A0ABT9ZSI2_9BACI</name>
<comment type="caution">
    <text evidence="1">The sequence shown here is derived from an EMBL/GenBank/DDBJ whole genome shotgun (WGS) entry which is preliminary data.</text>
</comment>
<dbReference type="RefSeq" id="WP_307321348.1">
    <property type="nucleotide sequence ID" value="NZ_JAUSUG010000001.1"/>
</dbReference>
<dbReference type="EMBL" id="JAUSUG010000001">
    <property type="protein sequence ID" value="MDQ0253135.1"/>
    <property type="molecule type" value="Genomic_DNA"/>
</dbReference>
<gene>
    <name evidence="1" type="ORF">J2S74_000507</name>
</gene>
<sequence>MIDLNAEKYIETTFTNLHLKDTYLMQHWIHCIIGFSSSEMPNDMEDPEILVILDEESKEILQVILREEGCDSPNYQLTTNEKEQIKQWLSKEEIE</sequence>
<reference evidence="1 2" key="1">
    <citation type="submission" date="2023-07" db="EMBL/GenBank/DDBJ databases">
        <title>Genomic Encyclopedia of Type Strains, Phase IV (KMG-IV): sequencing the most valuable type-strain genomes for metagenomic binning, comparative biology and taxonomic classification.</title>
        <authorList>
            <person name="Goeker M."/>
        </authorList>
    </citation>
    <scope>NUCLEOTIDE SEQUENCE [LARGE SCALE GENOMIC DNA]</scope>
    <source>
        <strain evidence="1 2">DSM 9768</strain>
    </source>
</reference>
<keyword evidence="2" id="KW-1185">Reference proteome</keyword>
<organism evidence="1 2">
    <name type="scientific">Evansella vedderi</name>
    <dbReference type="NCBI Taxonomy" id="38282"/>
    <lineage>
        <taxon>Bacteria</taxon>
        <taxon>Bacillati</taxon>
        <taxon>Bacillota</taxon>
        <taxon>Bacilli</taxon>
        <taxon>Bacillales</taxon>
        <taxon>Bacillaceae</taxon>
        <taxon>Evansella</taxon>
    </lineage>
</organism>
<proteinExistence type="predicted"/>
<dbReference type="Proteomes" id="UP001230005">
    <property type="component" value="Unassembled WGS sequence"/>
</dbReference>
<evidence type="ECO:0000313" key="1">
    <source>
        <dbReference type="EMBL" id="MDQ0253135.1"/>
    </source>
</evidence>